<evidence type="ECO:0000256" key="5">
    <source>
        <dbReference type="ARBA" id="ARBA00022840"/>
    </source>
</evidence>
<dbReference type="EC" id="2.7.4.23" evidence="6"/>
<evidence type="ECO:0000256" key="6">
    <source>
        <dbReference type="HAMAP-Rule" id="MF_00836"/>
    </source>
</evidence>
<dbReference type="Pfam" id="PF13238">
    <property type="entry name" value="AAA_18"/>
    <property type="match status" value="1"/>
</dbReference>
<dbReference type="Gene3D" id="3.40.50.300">
    <property type="entry name" value="P-loop containing nucleotide triphosphate hydrolases"/>
    <property type="match status" value="1"/>
</dbReference>
<evidence type="ECO:0000256" key="1">
    <source>
        <dbReference type="ARBA" id="ARBA00000373"/>
    </source>
</evidence>
<dbReference type="GO" id="GO:0019634">
    <property type="term" value="P:organic phosphonate metabolic process"/>
    <property type="evidence" value="ECO:0007669"/>
    <property type="project" value="UniProtKB-UniRule"/>
</dbReference>
<dbReference type="HAMAP" id="MF_00836">
    <property type="entry name" value="PhnN"/>
    <property type="match status" value="1"/>
</dbReference>
<keyword evidence="9" id="KW-1185">Reference proteome</keyword>
<feature type="domain" description="Guanylate kinase-like" evidence="7">
    <location>
        <begin position="3"/>
        <end position="181"/>
    </location>
</feature>
<dbReference type="EMBL" id="CP077091">
    <property type="protein sequence ID" value="QXI16554.1"/>
    <property type="molecule type" value="Genomic_DNA"/>
</dbReference>
<evidence type="ECO:0000313" key="8">
    <source>
        <dbReference type="EMBL" id="QXI16554.1"/>
    </source>
</evidence>
<comment type="similarity">
    <text evidence="6">Belongs to the ribose 1,5-bisphosphokinase family.</text>
</comment>
<dbReference type="InterPro" id="IPR027417">
    <property type="entry name" value="P-loop_NTPase"/>
</dbReference>
<organism evidence="8 9">
    <name type="scientific">Pseudomonas hamedanensis</name>
    <dbReference type="NCBI Taxonomy" id="2745504"/>
    <lineage>
        <taxon>Bacteria</taxon>
        <taxon>Pseudomonadati</taxon>
        <taxon>Pseudomonadota</taxon>
        <taxon>Gammaproteobacteria</taxon>
        <taxon>Pseudomonadales</taxon>
        <taxon>Pseudomonadaceae</taxon>
        <taxon>Pseudomonas</taxon>
    </lineage>
</organism>
<dbReference type="GO" id="GO:0033863">
    <property type="term" value="F:ribose 1,5-bisphosphate phosphokinase activity"/>
    <property type="evidence" value="ECO:0007669"/>
    <property type="project" value="UniProtKB-UniRule"/>
</dbReference>
<dbReference type="Proteomes" id="UP000631521">
    <property type="component" value="Chromosome"/>
</dbReference>
<reference evidence="8 9" key="2">
    <citation type="journal article" date="2021" name="Microorganisms">
        <title>The Ever-Expanding Pseudomonas Genus: Description of 43 New Species and Partition of the Pseudomonas putida Group.</title>
        <authorList>
            <person name="Girard L."/>
            <person name="Lood C."/>
            <person name="Hofte M."/>
            <person name="Vandamme P."/>
            <person name="Rokni-Zadeh H."/>
            <person name="van Noort V."/>
            <person name="Lavigne R."/>
            <person name="De Mot R."/>
        </authorList>
    </citation>
    <scope>NUCLEOTIDE SEQUENCE [LARGE SCALE GENOMIC DNA]</scope>
    <source>
        <strain evidence="8 9">SWRI65</strain>
    </source>
</reference>
<dbReference type="SUPFAM" id="SSF52540">
    <property type="entry name" value="P-loop containing nucleoside triphosphate hydrolases"/>
    <property type="match status" value="1"/>
</dbReference>
<gene>
    <name evidence="6 8" type="primary">phnN</name>
    <name evidence="8" type="ORF">HU739_021985</name>
</gene>
<dbReference type="NCBIfam" id="TIGR02322">
    <property type="entry name" value="phosphon_PhnN"/>
    <property type="match status" value="1"/>
</dbReference>
<evidence type="ECO:0000259" key="7">
    <source>
        <dbReference type="PROSITE" id="PS50052"/>
    </source>
</evidence>
<dbReference type="InterPro" id="IPR012699">
    <property type="entry name" value="PhnN"/>
</dbReference>
<name>A0A9E6NY69_9PSED</name>
<keyword evidence="5 6" id="KW-0067">ATP-binding</keyword>
<feature type="binding site" evidence="6">
    <location>
        <begin position="10"/>
        <end position="17"/>
    </location>
    <ligand>
        <name>ATP</name>
        <dbReference type="ChEBI" id="CHEBI:30616"/>
    </ligand>
</feature>
<evidence type="ECO:0000256" key="3">
    <source>
        <dbReference type="ARBA" id="ARBA00022679"/>
    </source>
</evidence>
<dbReference type="GO" id="GO:0005524">
    <property type="term" value="F:ATP binding"/>
    <property type="evidence" value="ECO:0007669"/>
    <property type="project" value="UniProtKB-KW"/>
</dbReference>
<comment type="pathway">
    <text evidence="2 6">Metabolic intermediate biosynthesis; 5-phospho-alpha-D-ribose 1-diphosphate biosynthesis; 5-phospho-alpha-D-ribose 1-diphosphate from D-ribose 5-phosphate (route II): step 3/3.</text>
</comment>
<dbReference type="InterPro" id="IPR008145">
    <property type="entry name" value="GK/Ca_channel_bsu"/>
</dbReference>
<keyword evidence="4 6" id="KW-0547">Nucleotide-binding</keyword>
<reference evidence="8 9" key="1">
    <citation type="journal article" date="2020" name="Microorganisms">
        <title>Reliable Identification of Environmental Pseudomonas Isolates Using the rpoD Gene.</title>
        <authorList>
            <consortium name="The Broad Institute Genome Sequencing Platform"/>
            <person name="Girard L."/>
            <person name="Lood C."/>
            <person name="Rokni-Zadeh H."/>
            <person name="van Noort V."/>
            <person name="Lavigne R."/>
            <person name="De Mot R."/>
        </authorList>
    </citation>
    <scope>NUCLEOTIDE SEQUENCE [LARGE SCALE GENOMIC DNA]</scope>
    <source>
        <strain evidence="8 9">SWRI65</strain>
    </source>
</reference>
<protein>
    <recommendedName>
        <fullName evidence="6">Ribose 1,5-bisphosphate phosphokinase PhnN</fullName>
        <ecNumber evidence="6">2.7.4.23</ecNumber>
    </recommendedName>
    <alternativeName>
        <fullName evidence="6">Ribose 1,5-bisphosphokinase</fullName>
    </alternativeName>
</protein>
<comment type="function">
    <text evidence="6">Catalyzes the phosphorylation of ribose 1,5-bisphosphate to 5-phospho-D-ribosyl alpha-1-diphosphate (PRPP).</text>
</comment>
<evidence type="ECO:0000256" key="4">
    <source>
        <dbReference type="ARBA" id="ARBA00022741"/>
    </source>
</evidence>
<sequence>MDGKVIYLMGPSGSGKDSLIDAAREPLGALGCQVMRRVITRSAESVGEEAVGVSPEEFLRRQDAGEFSLAWEANGLSYGIPVEMDERLKSGCHVLVNGSRAHLRLAMERYPTLVPILLTVRDEVLRERLLRRGRETPEQIDARLARNALFRDRRATDTPVHLIDNSGDLADAVKQLLDLIRLSAGPDRT</sequence>
<dbReference type="KEGG" id="phv:HU739_021985"/>
<dbReference type="SMART" id="SM00072">
    <property type="entry name" value="GuKc"/>
    <property type="match status" value="1"/>
</dbReference>
<proteinExistence type="inferred from homology"/>
<accession>A0A9E6NY69</accession>
<dbReference type="RefSeq" id="WP_186552341.1">
    <property type="nucleotide sequence ID" value="NZ_CP077091.1"/>
</dbReference>
<evidence type="ECO:0000256" key="2">
    <source>
        <dbReference type="ARBA" id="ARBA00005069"/>
    </source>
</evidence>
<dbReference type="NCBIfam" id="NF007485">
    <property type="entry name" value="PRK10078.1"/>
    <property type="match status" value="1"/>
</dbReference>
<dbReference type="PROSITE" id="PS50052">
    <property type="entry name" value="GUANYLATE_KINASE_2"/>
    <property type="match status" value="1"/>
</dbReference>
<dbReference type="GO" id="GO:0006015">
    <property type="term" value="P:5-phosphoribose 1-diphosphate biosynthetic process"/>
    <property type="evidence" value="ECO:0007669"/>
    <property type="project" value="UniProtKB-UniRule"/>
</dbReference>
<comment type="catalytic activity">
    <reaction evidence="1 6">
        <text>alpha-D-ribose 1,5-bisphosphate + ATP = 5-phospho-alpha-D-ribose 1-diphosphate + ADP</text>
        <dbReference type="Rhea" id="RHEA:20109"/>
        <dbReference type="ChEBI" id="CHEBI:30616"/>
        <dbReference type="ChEBI" id="CHEBI:58017"/>
        <dbReference type="ChEBI" id="CHEBI:68688"/>
        <dbReference type="ChEBI" id="CHEBI:456216"/>
        <dbReference type="EC" id="2.7.4.23"/>
    </reaction>
</comment>
<dbReference type="AlphaFoldDB" id="A0A9E6NY69"/>
<evidence type="ECO:0000313" key="9">
    <source>
        <dbReference type="Proteomes" id="UP000631521"/>
    </source>
</evidence>
<dbReference type="InterPro" id="IPR008144">
    <property type="entry name" value="Guanylate_kin-like_dom"/>
</dbReference>
<keyword evidence="3 6" id="KW-0808">Transferase</keyword>